<feature type="domain" description="Protein kinase" evidence="2">
    <location>
        <begin position="983"/>
        <end position="1248"/>
    </location>
</feature>
<dbReference type="OrthoDB" id="237286at2"/>
<dbReference type="InterPro" id="IPR011009">
    <property type="entry name" value="Kinase-like_dom_sf"/>
</dbReference>
<dbReference type="InterPro" id="IPR008984">
    <property type="entry name" value="SMAD_FHA_dom_sf"/>
</dbReference>
<gene>
    <name evidence="3" type="ORF">PX52LOC_03144</name>
</gene>
<keyword evidence="3" id="KW-0808">Transferase</keyword>
<dbReference type="GO" id="GO:0004674">
    <property type="term" value="F:protein serine/threonine kinase activity"/>
    <property type="evidence" value="ECO:0007669"/>
    <property type="project" value="UniProtKB-KW"/>
</dbReference>
<dbReference type="CDD" id="cd00060">
    <property type="entry name" value="FHA"/>
    <property type="match status" value="1"/>
</dbReference>
<keyword evidence="4" id="KW-1185">Reference proteome</keyword>
<dbReference type="SUPFAM" id="SSF49879">
    <property type="entry name" value="SMAD/FHA domain"/>
    <property type="match status" value="1"/>
</dbReference>
<evidence type="ECO:0000259" key="2">
    <source>
        <dbReference type="PROSITE" id="PS50011"/>
    </source>
</evidence>
<evidence type="ECO:0000313" key="4">
    <source>
        <dbReference type="Proteomes" id="UP000324974"/>
    </source>
</evidence>
<keyword evidence="3" id="KW-0418">Kinase</keyword>
<dbReference type="SUPFAM" id="SSF56112">
    <property type="entry name" value="Protein kinase-like (PK-like)"/>
    <property type="match status" value="1"/>
</dbReference>
<feature type="coiled-coil region" evidence="1">
    <location>
        <begin position="822"/>
        <end position="849"/>
    </location>
</feature>
<dbReference type="Gene3D" id="1.10.510.10">
    <property type="entry name" value="Transferase(Phosphotransferase) domain 1"/>
    <property type="match status" value="1"/>
</dbReference>
<keyword evidence="3" id="KW-0723">Serine/threonine-protein kinase</keyword>
<proteinExistence type="predicted"/>
<accession>A0A5C1AGG6</accession>
<dbReference type="GO" id="GO:0005524">
    <property type="term" value="F:ATP binding"/>
    <property type="evidence" value="ECO:0007669"/>
    <property type="project" value="InterPro"/>
</dbReference>
<feature type="coiled-coil region" evidence="1">
    <location>
        <begin position="263"/>
        <end position="528"/>
    </location>
</feature>
<dbReference type="Gene3D" id="2.60.200.20">
    <property type="match status" value="1"/>
</dbReference>
<dbReference type="PROSITE" id="PS50011">
    <property type="entry name" value="PROTEIN_KINASE_DOM"/>
    <property type="match status" value="1"/>
</dbReference>
<dbReference type="InterPro" id="IPR000719">
    <property type="entry name" value="Prot_kinase_dom"/>
</dbReference>
<protein>
    <submittedName>
        <fullName evidence="3">Serine/threonine protein kinase</fullName>
    </submittedName>
</protein>
<dbReference type="RefSeq" id="WP_149110961.1">
    <property type="nucleotide sequence ID" value="NZ_CP042425.1"/>
</dbReference>
<name>A0A5C1AGG6_9BACT</name>
<dbReference type="EMBL" id="CP042425">
    <property type="protein sequence ID" value="QEL16204.1"/>
    <property type="molecule type" value="Genomic_DNA"/>
</dbReference>
<keyword evidence="1" id="KW-0175">Coiled coil</keyword>
<reference evidence="4" key="1">
    <citation type="submission" date="2019-08" db="EMBL/GenBank/DDBJ databases">
        <title>Limnoglobus roseus gen. nov., sp. nov., a novel freshwater planctomycete with a giant genome from the family Gemmataceae.</title>
        <authorList>
            <person name="Kulichevskaya I.S."/>
            <person name="Naumoff D.G."/>
            <person name="Miroshnikov K."/>
            <person name="Ivanova A."/>
            <person name="Philippov D.A."/>
            <person name="Hakobyan A."/>
            <person name="Rijpstra I.C."/>
            <person name="Sinninghe Damste J.S."/>
            <person name="Liesack W."/>
            <person name="Dedysh S.N."/>
        </authorList>
    </citation>
    <scope>NUCLEOTIDE SEQUENCE [LARGE SCALE GENOMIC DNA]</scope>
    <source>
        <strain evidence="4">PX52</strain>
    </source>
</reference>
<evidence type="ECO:0000256" key="1">
    <source>
        <dbReference type="SAM" id="Coils"/>
    </source>
</evidence>
<feature type="coiled-coil region" evidence="1">
    <location>
        <begin position="582"/>
        <end position="669"/>
    </location>
</feature>
<dbReference type="AlphaFoldDB" id="A0A5C1AGG6"/>
<evidence type="ECO:0000313" key="3">
    <source>
        <dbReference type="EMBL" id="QEL16204.1"/>
    </source>
</evidence>
<feature type="coiled-coil region" evidence="1">
    <location>
        <begin position="748"/>
        <end position="786"/>
    </location>
</feature>
<organism evidence="3 4">
    <name type="scientific">Limnoglobus roseus</name>
    <dbReference type="NCBI Taxonomy" id="2598579"/>
    <lineage>
        <taxon>Bacteria</taxon>
        <taxon>Pseudomonadati</taxon>
        <taxon>Planctomycetota</taxon>
        <taxon>Planctomycetia</taxon>
        <taxon>Gemmatales</taxon>
        <taxon>Gemmataceae</taxon>
        <taxon>Limnoglobus</taxon>
    </lineage>
</organism>
<feature type="coiled-coil region" evidence="1">
    <location>
        <begin position="139"/>
        <end position="200"/>
    </location>
</feature>
<dbReference type="KEGG" id="lrs:PX52LOC_03144"/>
<dbReference type="Proteomes" id="UP000324974">
    <property type="component" value="Chromosome"/>
</dbReference>
<sequence>MLAFLPAESPAEEPGVRLDVRIGGGRVTSYSLGTSEFLIGGAAGCDLRLPGNHLPPVVCQFTRSADGLRVRKLSPTVPVVVNDRPLSGSAPVGVQNGDLVVAGPVEIQVHVSEESFFSPKLQLFEDVSLVAAPTETAPSDDIAKARAELAEQQRELEEERAIWYGRKMEWEAELRDTPDAKGLLQREAALTAREQELQREFDRRFAALEDEVRHRREEVEAELTARRGEADAEFQGRMRKLEEEIAGRRLQFEIDAREYEPRLVELRHVRERLAAAHDEIENQRAAVETIRTELKRDRAAMDGERQWQLERLQELDEALLGRNRDLTQREEQLRADREVFQAERDRHKDDLLRLDRRQAEQEARQATLDGRTAEIEGRFDLLRRHSGEWEETLQLADAEQTRLQAEAERLERLRTELDQQAATVAERGAMLESQQASLAFLRANLSRQQETIHQESATLAAERLRMDEARRELDAKLRDTEFVRAELGTLRDDHASEHRTAAERNVLLASTIDQHRAAEEQLRKKELELDERTSHFAEQAALLKARIGQALELQQRLEADREAVKAREASLTETDAARVAFQEQLRKRAEELAGRAKEVDELRVKLAEEHAVMERLRSGMDEERERAEQRFEAERAELATQAKEHDDRAKTLAEREATLARQVERLKEVGEAVANERTALYEARTQFEAERVNAVEVHLQSQQETETAQARVAAHFAELRQLAPDLDEQAKASLDRLASARDVLRGHLAELHDYARKSREELDAVRNQLRADGEHLRERAAELDAARSEHRLGVSAFRQQLLDWQSKIGDVRQQFTSAETRIEQRQSEVETATRQIAETRDDLTRQSQEIVAERRKVIDKRAEMERHLGEMRDWYRRKLRELAAGRRVDESDMPKFGEEPATLLPVAPVELPAADPDPGDQHLGELLKSRGLVDDTTLQALWEEARRQRRTLRQTLLASGALTLYQLALIEGGNLDGLMLGRMRVVDRLRSTSKETAYRVFDPARPGGPTRGVYVLRHLAEAEMQDAVHPDEFRQRFATMAQATHPNLANTLEVLEVNKRPAALQEWVSGLTSADWPPVAATPGVWLRLLADAAKGIHHAHRGGLVHGRMAPESFLLTADGSLKILGFGDPVWLSGGSQTVEPLASTDLRALGQVAFVWSQLGSRRRGARPKPLPAELTNVIRRLEIGSEPPMGDVVAIDRPYADTGELLRDLARLMESHPCPTDAWEKLTRFAADNSPEVPQLKATG</sequence>